<dbReference type="Proteomes" id="UP000007880">
    <property type="component" value="Chromosome"/>
</dbReference>
<sequence length="512" mass="55211">MIFGPYISSILRLLLPPEHRADLAAAEVALGNAASSDGRLVLGKVLLCTGKVKQARNVLRAAEATASDAATRALAGGYRLLADFADFGVCRDWGAGPPLEVARRWSLGAWDSERRLWSMHLPPLPTPAAHEVWFVTQIAPLPNELASARTPDETRPLYGRMVRAMQRVEAGELPEVFVIGTLLVHTLMLRLLHMHPQAQQSAARGVEYCRAAGSAVGEGLFALLADDIATTTRTTPEVLDLYAGDARSLSRSPLDALEEGPLPQRPADWTSVFHGQSGARTIFESQGWHIGVGAALVLAASWITRAKPADVTATFEIQHLAEAKSAFQRAADDAGTQLVQCRLLAAGIEQNFPFMENNLQAARDIGVWGREIGSFSFALGLGFLLLAFGRRWQRRGDFASALRAIELAAALFEGLQAPVASADAAMEEAELLAAGWESIQGIPALQRAFDAYAAAISTMGLPQPDYLDAWQELRGRLAQTGALLLAWSAGRPAFDRTRQRLLDLNVLPGMSS</sequence>
<evidence type="ECO:0000313" key="2">
    <source>
        <dbReference type="EMBL" id="BAM01370.1"/>
    </source>
</evidence>
<keyword evidence="1" id="KW-0472">Membrane</keyword>
<protein>
    <submittedName>
        <fullName evidence="2">Uncharacterized protein</fullName>
    </submittedName>
</protein>
<evidence type="ECO:0000256" key="1">
    <source>
        <dbReference type="SAM" id="Phobius"/>
    </source>
</evidence>
<gene>
    <name evidence="2" type="ordered locus">CLDAP_33300</name>
</gene>
<reference evidence="2 3" key="1">
    <citation type="submission" date="2012-02" db="EMBL/GenBank/DDBJ databases">
        <title>Complete genome sequence of Caldilinea aerophila DSM 14535 (= NBRC 102666).</title>
        <authorList>
            <person name="Oguchi A."/>
            <person name="Hosoyama A."/>
            <person name="Sekine M."/>
            <person name="Fukai R."/>
            <person name="Kato Y."/>
            <person name="Nakamura S."/>
            <person name="Hanada S."/>
            <person name="Yamazaki S."/>
            <person name="Fujita N."/>
        </authorList>
    </citation>
    <scope>NUCLEOTIDE SEQUENCE [LARGE SCALE GENOMIC DNA]</scope>
    <source>
        <strain evidence="3">DSM 14535 / JCM 11387 / NBRC 104270 / STL-6-O1</strain>
    </source>
</reference>
<name>I0I7Y2_CALAS</name>
<dbReference type="HOGENOM" id="CLU_531777_0_0_0"/>
<dbReference type="STRING" id="926550.CLDAP_33300"/>
<dbReference type="AlphaFoldDB" id="I0I7Y2"/>
<evidence type="ECO:0000313" key="3">
    <source>
        <dbReference type="Proteomes" id="UP000007880"/>
    </source>
</evidence>
<dbReference type="EMBL" id="AP012337">
    <property type="protein sequence ID" value="BAM01370.1"/>
    <property type="molecule type" value="Genomic_DNA"/>
</dbReference>
<keyword evidence="3" id="KW-1185">Reference proteome</keyword>
<accession>I0I7Y2</accession>
<keyword evidence="1" id="KW-0812">Transmembrane</keyword>
<dbReference type="KEGG" id="cap:CLDAP_33300"/>
<keyword evidence="1" id="KW-1133">Transmembrane helix</keyword>
<feature type="transmembrane region" description="Helical" evidence="1">
    <location>
        <begin position="367"/>
        <end position="388"/>
    </location>
</feature>
<dbReference type="RefSeq" id="WP_014434596.1">
    <property type="nucleotide sequence ID" value="NC_017079.1"/>
</dbReference>
<proteinExistence type="predicted"/>
<organism evidence="2 3">
    <name type="scientific">Caldilinea aerophila (strain DSM 14535 / JCM 11387 / NBRC 104270 / STL-6-O1)</name>
    <dbReference type="NCBI Taxonomy" id="926550"/>
    <lineage>
        <taxon>Bacteria</taxon>
        <taxon>Bacillati</taxon>
        <taxon>Chloroflexota</taxon>
        <taxon>Caldilineae</taxon>
        <taxon>Caldilineales</taxon>
        <taxon>Caldilineaceae</taxon>
        <taxon>Caldilinea</taxon>
    </lineage>
</organism>